<dbReference type="InterPro" id="IPR035587">
    <property type="entry name" value="DUS-like_FMN-bd"/>
</dbReference>
<feature type="site" description="Interacts with tRNA" evidence="9">
    <location>
        <position position="101"/>
    </location>
</feature>
<comment type="cofactor">
    <cofactor evidence="1 9 10">
        <name>FMN</name>
        <dbReference type="ChEBI" id="CHEBI:58210"/>
    </cofactor>
</comment>
<evidence type="ECO:0000256" key="6">
    <source>
        <dbReference type="ARBA" id="ARBA00022857"/>
    </source>
</evidence>
<evidence type="ECO:0000256" key="10">
    <source>
        <dbReference type="PIRNR" id="PIRNR006621"/>
    </source>
</evidence>
<keyword evidence="2 9" id="KW-0820">tRNA-binding</keyword>
<feature type="domain" description="DUS-like FMN-binding" evidence="11">
    <location>
        <begin position="19"/>
        <end position="317"/>
    </location>
</feature>
<evidence type="ECO:0000313" key="13">
    <source>
        <dbReference type="Proteomes" id="UP001596166"/>
    </source>
</evidence>
<name>A0ABW0GG86_9PROT</name>
<dbReference type="PANTHER" id="PTHR42907">
    <property type="entry name" value="FMN-LINKED OXIDOREDUCTASES SUPERFAMILY PROTEIN"/>
    <property type="match status" value="1"/>
</dbReference>
<feature type="site" description="Interacts with tRNA; defines subfamily-specific binding signature" evidence="9">
    <location>
        <position position="305"/>
    </location>
</feature>
<dbReference type="GO" id="GO:0102264">
    <property type="term" value="F:tRNA-dihydrouridine20 synthase activity"/>
    <property type="evidence" value="ECO:0007669"/>
    <property type="project" value="UniProtKB-EC"/>
</dbReference>
<evidence type="ECO:0000256" key="4">
    <source>
        <dbReference type="ARBA" id="ARBA00022643"/>
    </source>
</evidence>
<gene>
    <name evidence="9 12" type="primary">dusA</name>
    <name evidence="12" type="ORF">ACFPMG_34280</name>
</gene>
<evidence type="ECO:0000313" key="12">
    <source>
        <dbReference type="EMBL" id="MFC5360074.1"/>
    </source>
</evidence>
<comment type="function">
    <text evidence="9">Catalyzes the synthesis of 5,6-dihydrouridine (D), a modified base found in the D-loop of most tRNAs, via the reduction of the C5-C6 double bond in target uridines. Specifically modifies U20 and U20a in tRNAs.</text>
</comment>
<comment type="similarity">
    <text evidence="10">Belongs to the dus family.</text>
</comment>
<keyword evidence="8 9" id="KW-0560">Oxidoreductase</keyword>
<evidence type="ECO:0000256" key="7">
    <source>
        <dbReference type="ARBA" id="ARBA00022884"/>
    </source>
</evidence>
<dbReference type="HAMAP" id="MF_02041">
    <property type="entry name" value="DusA_subfam"/>
    <property type="match status" value="1"/>
</dbReference>
<dbReference type="PANTHER" id="PTHR42907:SF1">
    <property type="entry name" value="FMN-LINKED OXIDOREDUCTASES SUPERFAMILY PROTEIN"/>
    <property type="match status" value="1"/>
</dbReference>
<keyword evidence="3 9" id="KW-0285">Flavoprotein</keyword>
<feature type="binding site" evidence="9">
    <location>
        <begin position="237"/>
        <end position="238"/>
    </location>
    <ligand>
        <name>FMN</name>
        <dbReference type="ChEBI" id="CHEBI:58210"/>
    </ligand>
</feature>
<proteinExistence type="inferred from homology"/>
<dbReference type="SUPFAM" id="SSF51395">
    <property type="entry name" value="FMN-linked oxidoreductases"/>
    <property type="match status" value="1"/>
</dbReference>
<comment type="similarity">
    <text evidence="9">Belongs to the Dus family. DusA subfamily.</text>
</comment>
<dbReference type="Gene3D" id="3.20.20.70">
    <property type="entry name" value="Aldolase class I"/>
    <property type="match status" value="1"/>
</dbReference>
<feature type="binding site" evidence="9">
    <location>
        <position position="143"/>
    </location>
    <ligand>
        <name>FMN</name>
        <dbReference type="ChEBI" id="CHEBI:58210"/>
    </ligand>
</feature>
<comment type="caution">
    <text evidence="12">The sequence shown here is derived from an EMBL/GenBank/DDBJ whole genome shotgun (WGS) entry which is preliminary data.</text>
</comment>
<evidence type="ECO:0000259" key="11">
    <source>
        <dbReference type="Pfam" id="PF01207"/>
    </source>
</evidence>
<comment type="catalytic activity">
    <reaction evidence="9">
        <text>5,6-dihydrouridine(20a) in tRNA + NADP(+) = uridine(20a) in tRNA + NADPH + H(+)</text>
        <dbReference type="Rhea" id="RHEA:53344"/>
        <dbReference type="Rhea" id="RHEA-COMP:13535"/>
        <dbReference type="Rhea" id="RHEA-COMP:13536"/>
        <dbReference type="ChEBI" id="CHEBI:15378"/>
        <dbReference type="ChEBI" id="CHEBI:57783"/>
        <dbReference type="ChEBI" id="CHEBI:58349"/>
        <dbReference type="ChEBI" id="CHEBI:65315"/>
        <dbReference type="ChEBI" id="CHEBI:74443"/>
    </reaction>
</comment>
<evidence type="ECO:0000256" key="1">
    <source>
        <dbReference type="ARBA" id="ARBA00001917"/>
    </source>
</evidence>
<feature type="binding site" evidence="9">
    <location>
        <position position="175"/>
    </location>
    <ligand>
        <name>FMN</name>
        <dbReference type="ChEBI" id="CHEBI:58210"/>
    </ligand>
</feature>
<dbReference type="PIRSF" id="PIRSF006621">
    <property type="entry name" value="Dus"/>
    <property type="match status" value="1"/>
</dbReference>
<dbReference type="InterPro" id="IPR018517">
    <property type="entry name" value="tRNA_hU_synthase_CS"/>
</dbReference>
<feature type="site" description="Interacts with tRNA" evidence="9">
    <location>
        <position position="190"/>
    </location>
</feature>
<keyword evidence="7 9" id="KW-0694">RNA-binding</keyword>
<evidence type="ECO:0000256" key="8">
    <source>
        <dbReference type="ARBA" id="ARBA00023002"/>
    </source>
</evidence>
<dbReference type="EMBL" id="JBHSLC010000122">
    <property type="protein sequence ID" value="MFC5360074.1"/>
    <property type="molecule type" value="Genomic_DNA"/>
</dbReference>
<dbReference type="Proteomes" id="UP001596166">
    <property type="component" value="Unassembled WGS sequence"/>
</dbReference>
<keyword evidence="4 9" id="KW-0288">FMN</keyword>
<organism evidence="12 13">
    <name type="scientific">Azospirillum himalayense</name>
    <dbReference type="NCBI Taxonomy" id="654847"/>
    <lineage>
        <taxon>Bacteria</taxon>
        <taxon>Pseudomonadati</taxon>
        <taxon>Pseudomonadota</taxon>
        <taxon>Alphaproteobacteria</taxon>
        <taxon>Rhodospirillales</taxon>
        <taxon>Azospirillaceae</taxon>
        <taxon>Azospirillum</taxon>
    </lineage>
</organism>
<dbReference type="EC" id="1.3.1.91" evidence="9"/>
<feature type="site" description="Interacts with tRNA; defines subfamily-specific binding signature" evidence="9">
    <location>
        <position position="302"/>
    </location>
</feature>
<feature type="binding site" evidence="9">
    <location>
        <position position="74"/>
    </location>
    <ligand>
        <name>FMN</name>
        <dbReference type="ChEBI" id="CHEBI:58210"/>
    </ligand>
</feature>
<comment type="catalytic activity">
    <reaction evidence="9">
        <text>5,6-dihydrouridine(20) in tRNA + NADP(+) = uridine(20) in tRNA + NADPH + H(+)</text>
        <dbReference type="Rhea" id="RHEA:53336"/>
        <dbReference type="Rhea" id="RHEA-COMP:13533"/>
        <dbReference type="Rhea" id="RHEA-COMP:13534"/>
        <dbReference type="ChEBI" id="CHEBI:15378"/>
        <dbReference type="ChEBI" id="CHEBI:57783"/>
        <dbReference type="ChEBI" id="CHEBI:58349"/>
        <dbReference type="ChEBI" id="CHEBI:65315"/>
        <dbReference type="ChEBI" id="CHEBI:74443"/>
        <dbReference type="EC" id="1.3.1.91"/>
    </reaction>
</comment>
<keyword evidence="5 9" id="KW-0819">tRNA processing</keyword>
<dbReference type="NCBIfam" id="TIGR00742">
    <property type="entry name" value="yjbN"/>
    <property type="match status" value="1"/>
</dbReference>
<comment type="catalytic activity">
    <reaction evidence="9">
        <text>5,6-dihydrouridine(20a) in tRNA + NAD(+) = uridine(20a) in tRNA + NADH + H(+)</text>
        <dbReference type="Rhea" id="RHEA:53348"/>
        <dbReference type="Rhea" id="RHEA-COMP:13535"/>
        <dbReference type="Rhea" id="RHEA-COMP:13536"/>
        <dbReference type="ChEBI" id="CHEBI:15378"/>
        <dbReference type="ChEBI" id="CHEBI:57540"/>
        <dbReference type="ChEBI" id="CHEBI:57945"/>
        <dbReference type="ChEBI" id="CHEBI:65315"/>
        <dbReference type="ChEBI" id="CHEBI:74443"/>
    </reaction>
</comment>
<evidence type="ECO:0000256" key="5">
    <source>
        <dbReference type="ARBA" id="ARBA00022694"/>
    </source>
</evidence>
<protein>
    <recommendedName>
        <fullName evidence="9">tRNA-dihydrouridine(20/20a) synthase</fullName>
        <ecNumber evidence="9">1.3.1.91</ecNumber>
    </recommendedName>
    <alternativeName>
        <fullName evidence="9">U20-specific dihydrouridine synthase</fullName>
        <shortName evidence="9">U20-specific Dus</shortName>
    </alternativeName>
    <alternativeName>
        <fullName evidence="9">tRNA-dihydrouridine synthase A</fullName>
    </alternativeName>
</protein>
<comment type="catalytic activity">
    <reaction evidence="9">
        <text>5,6-dihydrouridine(20) in tRNA + NAD(+) = uridine(20) in tRNA + NADH + H(+)</text>
        <dbReference type="Rhea" id="RHEA:53340"/>
        <dbReference type="Rhea" id="RHEA-COMP:13533"/>
        <dbReference type="Rhea" id="RHEA-COMP:13534"/>
        <dbReference type="ChEBI" id="CHEBI:15378"/>
        <dbReference type="ChEBI" id="CHEBI:57540"/>
        <dbReference type="ChEBI" id="CHEBI:57945"/>
        <dbReference type="ChEBI" id="CHEBI:65315"/>
        <dbReference type="ChEBI" id="CHEBI:74443"/>
        <dbReference type="EC" id="1.3.1.91"/>
    </reaction>
</comment>
<dbReference type="Pfam" id="PF01207">
    <property type="entry name" value="Dus"/>
    <property type="match status" value="1"/>
</dbReference>
<feature type="binding site" evidence="9">
    <location>
        <begin position="21"/>
        <end position="23"/>
    </location>
    <ligand>
        <name>FMN</name>
        <dbReference type="ChEBI" id="CHEBI:58210"/>
    </ligand>
</feature>
<feature type="binding site" evidence="9">
    <location>
        <begin position="215"/>
        <end position="217"/>
    </location>
    <ligand>
        <name>FMN</name>
        <dbReference type="ChEBI" id="CHEBI:58210"/>
    </ligand>
</feature>
<dbReference type="PROSITE" id="PS01136">
    <property type="entry name" value="UPF0034"/>
    <property type="match status" value="1"/>
</dbReference>
<feature type="active site" description="Proton donor" evidence="9">
    <location>
        <position position="104"/>
    </location>
</feature>
<dbReference type="InterPro" id="IPR004653">
    <property type="entry name" value="DusA"/>
</dbReference>
<accession>A0ABW0GG86</accession>
<dbReference type="CDD" id="cd02801">
    <property type="entry name" value="DUS_like_FMN"/>
    <property type="match status" value="1"/>
</dbReference>
<evidence type="ECO:0000256" key="9">
    <source>
        <dbReference type="HAMAP-Rule" id="MF_02041"/>
    </source>
</evidence>
<evidence type="ECO:0000256" key="3">
    <source>
        <dbReference type="ARBA" id="ARBA00022630"/>
    </source>
</evidence>
<reference evidence="13" key="1">
    <citation type="journal article" date="2019" name="Int. J. Syst. Evol. Microbiol.">
        <title>The Global Catalogue of Microorganisms (GCM) 10K type strain sequencing project: providing services to taxonomists for standard genome sequencing and annotation.</title>
        <authorList>
            <consortium name="The Broad Institute Genomics Platform"/>
            <consortium name="The Broad Institute Genome Sequencing Center for Infectious Disease"/>
            <person name="Wu L."/>
            <person name="Ma J."/>
        </authorList>
    </citation>
    <scope>NUCLEOTIDE SEQUENCE [LARGE SCALE GENOMIC DNA]</scope>
    <source>
        <strain evidence="13">CCUG 58760</strain>
    </source>
</reference>
<evidence type="ECO:0000256" key="2">
    <source>
        <dbReference type="ARBA" id="ARBA00022555"/>
    </source>
</evidence>
<dbReference type="Gene3D" id="1.20.120.1460">
    <property type="match status" value="1"/>
</dbReference>
<dbReference type="InterPro" id="IPR001269">
    <property type="entry name" value="DUS_fam"/>
</dbReference>
<keyword evidence="13" id="KW-1185">Reference proteome</keyword>
<keyword evidence="6 9" id="KW-0521">NADP</keyword>
<dbReference type="NCBIfam" id="NF008774">
    <property type="entry name" value="PRK11815.1"/>
    <property type="match status" value="1"/>
</dbReference>
<feature type="site" description="Interacts with tRNA; defines subfamily-specific binding signature" evidence="9">
    <location>
        <position position="187"/>
    </location>
</feature>
<dbReference type="InterPro" id="IPR013785">
    <property type="entry name" value="Aldolase_TIM"/>
</dbReference>
<sequence>MTGAMEPRQLISQAIPLSIAPMMDWTDRHCRSFLRLLSKNTLLYTEMVTTGAVLHGDRERLLGYDAAEHPVALQLGGSDPAELAACARIAEEWGYDEVNLNVGCPSDRVQSGRFGACLMAEPDLVARLVGAMREAVSIPVTVKSRIAIDEMEEWPTLDHFVRTVSAAGCTHFIVHARKAWLKGLSPKENRDIPPLRYDLVHRLKRENPQLTIAINGGIRTLDEAEGHLATLDSVMIGRAAYETPYILADADRRLFGGEPGPDRYAVVEAMAAYAEERMRQGAPLSAITRHMLGLFQGLPGARAWRRHISENAHLPGAGPEVLLKAAALVPHREAVTQPAG</sequence>